<dbReference type="InterPro" id="IPR019775">
    <property type="entry name" value="WD40_repeat_CS"/>
</dbReference>
<dbReference type="PROSITE" id="PS50082">
    <property type="entry name" value="WD_REPEATS_2"/>
    <property type="match status" value="8"/>
</dbReference>
<dbReference type="PROSITE" id="PS00678">
    <property type="entry name" value="WD_REPEATS_1"/>
    <property type="match status" value="3"/>
</dbReference>
<dbReference type="InterPro" id="IPR027417">
    <property type="entry name" value="P-loop_NTPase"/>
</dbReference>
<accession>A0A286U5Q7</accession>
<dbReference type="InterPro" id="IPR056884">
    <property type="entry name" value="NPHP3-like_N"/>
</dbReference>
<dbReference type="OrthoDB" id="538223at2759"/>
<feature type="repeat" description="WD" evidence="3">
    <location>
        <begin position="1222"/>
        <end position="1256"/>
    </location>
</feature>
<feature type="repeat" description="WD" evidence="3">
    <location>
        <begin position="1382"/>
        <end position="1423"/>
    </location>
</feature>
<dbReference type="PANTHER" id="PTHR19848:SF8">
    <property type="entry name" value="F-BOX AND WD REPEAT DOMAIN CONTAINING 7"/>
    <property type="match status" value="1"/>
</dbReference>
<evidence type="ECO:0000256" key="1">
    <source>
        <dbReference type="ARBA" id="ARBA00022574"/>
    </source>
</evidence>
<keyword evidence="1 3" id="KW-0853">WD repeat</keyword>
<dbReference type="InterPro" id="IPR036322">
    <property type="entry name" value="WD40_repeat_dom_sf"/>
</dbReference>
<dbReference type="Gene3D" id="2.60.40.150">
    <property type="entry name" value="C2 domain"/>
    <property type="match status" value="1"/>
</dbReference>
<dbReference type="SMART" id="SM00320">
    <property type="entry name" value="WD40"/>
    <property type="match status" value="12"/>
</dbReference>
<dbReference type="PROSITE" id="PS50837">
    <property type="entry name" value="NACHT"/>
    <property type="match status" value="1"/>
</dbReference>
<dbReference type="Gene3D" id="3.40.50.300">
    <property type="entry name" value="P-loop containing nucleotide triphosphate hydrolases"/>
    <property type="match status" value="1"/>
</dbReference>
<feature type="repeat" description="WD" evidence="3">
    <location>
        <begin position="1176"/>
        <end position="1219"/>
    </location>
</feature>
<name>A0A286U5Q7_9AGAM</name>
<dbReference type="SUPFAM" id="SSF52540">
    <property type="entry name" value="P-loop containing nucleoside triphosphate hydrolases"/>
    <property type="match status" value="2"/>
</dbReference>
<dbReference type="InterPro" id="IPR035892">
    <property type="entry name" value="C2_domain_sf"/>
</dbReference>
<comment type="caution">
    <text evidence="6">The sequence shown here is derived from an EMBL/GenBank/DDBJ whole genome shotgun (WGS) entry which is preliminary data.</text>
</comment>
<evidence type="ECO:0000259" key="5">
    <source>
        <dbReference type="PROSITE" id="PS50837"/>
    </source>
</evidence>
<feature type="domain" description="NACHT" evidence="5">
    <location>
        <begin position="370"/>
        <end position="526"/>
    </location>
</feature>
<feature type="repeat" description="WD" evidence="3">
    <location>
        <begin position="1047"/>
        <end position="1089"/>
    </location>
</feature>
<protein>
    <submittedName>
        <fullName evidence="6">WD40 domain containing protein</fullName>
    </submittedName>
</protein>
<gene>
    <name evidence="6" type="ORF">PNOK_0943700</name>
</gene>
<evidence type="ECO:0000259" key="4">
    <source>
        <dbReference type="PROSITE" id="PS50004"/>
    </source>
</evidence>
<dbReference type="PROSITE" id="PS50004">
    <property type="entry name" value="C2"/>
    <property type="match status" value="1"/>
</dbReference>
<dbReference type="Pfam" id="PF00168">
    <property type="entry name" value="C2"/>
    <property type="match status" value="1"/>
</dbReference>
<dbReference type="CDD" id="cd00030">
    <property type="entry name" value="C2"/>
    <property type="match status" value="1"/>
</dbReference>
<dbReference type="SMART" id="SM00239">
    <property type="entry name" value="C2"/>
    <property type="match status" value="1"/>
</dbReference>
<keyword evidence="7" id="KW-1185">Reference proteome</keyword>
<feature type="repeat" description="WD" evidence="3">
    <location>
        <begin position="1258"/>
        <end position="1292"/>
    </location>
</feature>
<dbReference type="EMBL" id="NBII01000011">
    <property type="protein sequence ID" value="PAV14884.1"/>
    <property type="molecule type" value="Genomic_DNA"/>
</dbReference>
<dbReference type="PANTHER" id="PTHR19848">
    <property type="entry name" value="WD40 REPEAT PROTEIN"/>
    <property type="match status" value="1"/>
</dbReference>
<dbReference type="Pfam" id="PF24883">
    <property type="entry name" value="NPHP3_N"/>
    <property type="match status" value="1"/>
</dbReference>
<dbReference type="Proteomes" id="UP000217199">
    <property type="component" value="Unassembled WGS sequence"/>
</dbReference>
<evidence type="ECO:0000256" key="2">
    <source>
        <dbReference type="ARBA" id="ARBA00022737"/>
    </source>
</evidence>
<dbReference type="InterPro" id="IPR007111">
    <property type="entry name" value="NACHT_NTPase"/>
</dbReference>
<feature type="repeat" description="WD" evidence="3">
    <location>
        <begin position="1340"/>
        <end position="1381"/>
    </location>
</feature>
<evidence type="ECO:0000313" key="7">
    <source>
        <dbReference type="Proteomes" id="UP000217199"/>
    </source>
</evidence>
<feature type="repeat" description="WD" evidence="3">
    <location>
        <begin position="1091"/>
        <end position="1132"/>
    </location>
</feature>
<dbReference type="InterPro" id="IPR001680">
    <property type="entry name" value="WD40_rpt"/>
</dbReference>
<dbReference type="Pfam" id="PF00400">
    <property type="entry name" value="WD40"/>
    <property type="match status" value="9"/>
</dbReference>
<dbReference type="SUPFAM" id="SSF50978">
    <property type="entry name" value="WD40 repeat-like"/>
    <property type="match status" value="2"/>
</dbReference>
<dbReference type="PROSITE" id="PS50294">
    <property type="entry name" value="WD_REPEATS_REGION"/>
    <property type="match status" value="7"/>
</dbReference>
<evidence type="ECO:0000313" key="6">
    <source>
        <dbReference type="EMBL" id="PAV14884.1"/>
    </source>
</evidence>
<organism evidence="6 7">
    <name type="scientific">Pyrrhoderma noxium</name>
    <dbReference type="NCBI Taxonomy" id="2282107"/>
    <lineage>
        <taxon>Eukaryota</taxon>
        <taxon>Fungi</taxon>
        <taxon>Dikarya</taxon>
        <taxon>Basidiomycota</taxon>
        <taxon>Agaricomycotina</taxon>
        <taxon>Agaricomycetes</taxon>
        <taxon>Hymenochaetales</taxon>
        <taxon>Hymenochaetaceae</taxon>
        <taxon>Pyrrhoderma</taxon>
    </lineage>
</organism>
<reference evidence="6 7" key="1">
    <citation type="journal article" date="2017" name="Mol. Ecol.">
        <title>Comparative and population genomic landscape of Phellinus noxius: A hypervariable fungus causing root rot in trees.</title>
        <authorList>
            <person name="Chung C.L."/>
            <person name="Lee T.J."/>
            <person name="Akiba M."/>
            <person name="Lee H.H."/>
            <person name="Kuo T.H."/>
            <person name="Liu D."/>
            <person name="Ke H.M."/>
            <person name="Yokoi T."/>
            <person name="Roa M.B."/>
            <person name="Lu M.J."/>
            <person name="Chang Y.Y."/>
            <person name="Ann P.J."/>
            <person name="Tsai J.N."/>
            <person name="Chen C.Y."/>
            <person name="Tzean S.S."/>
            <person name="Ota Y."/>
            <person name="Hattori T."/>
            <person name="Sahashi N."/>
            <person name="Liou R.F."/>
            <person name="Kikuchi T."/>
            <person name="Tsai I.J."/>
        </authorList>
    </citation>
    <scope>NUCLEOTIDE SEQUENCE [LARGE SCALE GENOMIC DNA]</scope>
    <source>
        <strain evidence="6 7">FFPRI411160</strain>
    </source>
</reference>
<dbReference type="PRINTS" id="PR00320">
    <property type="entry name" value="GPROTEINBRPT"/>
</dbReference>
<dbReference type="Gene3D" id="2.130.10.10">
    <property type="entry name" value="YVTN repeat-like/Quinoprotein amine dehydrogenase"/>
    <property type="match status" value="4"/>
</dbReference>
<feature type="domain" description="C2" evidence="4">
    <location>
        <begin position="1"/>
        <end position="115"/>
    </location>
</feature>
<sequence length="1578" mass="175984">MSSNKYFILKVISAQIPGLWKFRLPWYRRTVNTIKRKKTGPSSIVEISFNDVIQKTGVAENTTSPIWNESFLISCSQQPSNHAIVIKIKVDGTCIGKAEINLDELIDKNEKEVSLLPVSKSKSNRNGSIILKLETANLGAAAICSVQNLSRAIQQNSDSSNLSQLVGDVAPDIDNILELVDDIAQLNAYLKLSLGLLTLVGKRISQQLKFNEELEDVKDALNKALTIIINVGDTDAMEYLVSIQDQILEFIIYCSGFIQEYIHHSLIGQAYRKDKKDTIEGLKGKLGELRKELGEALLIQIDKKVDGIDEKLDDVLERIPKKRILEELENKLRPMQVTGLEANSSKCMQGTRVQVLRKINSWIQDTSSPSIFLLTGGAGTGKSTIARTIAQEYEDKGELGAYMFFIRGKTDPKAASTTITNMVIQTVTYKLARHNPQIAELIYAEIGNDKGPEFPSSETLFNKLLRNPLHSLMSNEDTKVDTPILVVLDALDECGGSDAQEELTNFIIDKLSGLPSIFRFFITTRPEKGVASLSQSASPHLCVRECVDPKSDDCKRDVLEFIKHEMGLLKEKGEIVVEENWPWDENMGRLGDAADGVFIWASTVIKYITSKKIDQFECLMDLIENSKVLIKDLGGLYATVIKDSLDWDDMTKERFSKVFSLILFGRSPMTNEDIDDILGLKSGKTKELLSCLQSLVLYGADGRIRVQHTSLYDYLVGCKGEKWYIDPNKEKERIASRCFELMKSQLRFNICDLETSSKFNRDVPNLEKRVDERIHHGLLYACRYWASHLRDAPYSDEILFELDYFAYKQLLYWLEVLSLTECLYECFEPVLESAIGWVKELAQIPNPVIEKNKERHTPSELLSFLEDAHHHLYEFIQPISESTPHLYMTFLPFKRSESDVARHYSKNMKEPMCIEYTGERPTLGCIRQIDVGSSVCSLSYLRGRVLSGTPSGVCLWDVDSGELIKGPFGGDASISFFADDGVRFVITNQDGVVSEWNTGTSKNVYSVPTVDIGRVTSIGYHGNNYATGFEDGAIQLWVREEKIGKPLRGHSGKVLTLAYERLSGKFLASGSEDQSIIIWNLERQGKKYTPLKGHSGPITSLAFTFWGEELVSGSLDETIRLWKVSTGEILSMFFARGMGSVYSVANYDGQHILSGSEDGIIRMWDIENSEIPTKKFIGHMGKVISLSVQYSTRRSHFASGSSDGTIRVWDVEREPNTIEEPVKAMAVSPDGEYLVSGSFSGTVSVWRIETSERVKGPLKGHSSCVTSLSFSPDGSHFASGSFDGTVRIWNLDGVSVTCSTERQEVRTVCFSPDGKHLASGASNTIRVWDSESGELALRPFEGHSELVKSICYSPDGKRIVSGSDDETIRIWNTSNGTLLLTLQGHSGWIDFVTYSHGGSYILSGSEGGTLLVWDANNGKPAREPIKTHENTVLSTCFSSCDTYFISGCWIGIIRGWNIPTGELLFEVNLPLIVYSLVSLPSSDSKYIKFASKSFIDRFIRIHCVDISSRGRIHDIPDSDGWLTGNDGNLLSWIPSDICDTLIYGSCVGVLNSRFTTKLTLSKYQGSQWTSCFPSSGIV</sequence>
<dbReference type="CDD" id="cd00200">
    <property type="entry name" value="WD40"/>
    <property type="match status" value="1"/>
</dbReference>
<feature type="repeat" description="WD" evidence="3">
    <location>
        <begin position="1148"/>
        <end position="1174"/>
    </location>
</feature>
<dbReference type="SUPFAM" id="SSF49562">
    <property type="entry name" value="C2 domain (Calcium/lipid-binding domain, CaLB)"/>
    <property type="match status" value="1"/>
</dbReference>
<dbReference type="STRING" id="2282107.A0A286U5Q7"/>
<dbReference type="InParanoid" id="A0A286U5Q7"/>
<proteinExistence type="predicted"/>
<dbReference type="InterPro" id="IPR000008">
    <property type="entry name" value="C2_dom"/>
</dbReference>
<dbReference type="InterPro" id="IPR020472">
    <property type="entry name" value="WD40_PAC1"/>
</dbReference>
<dbReference type="InterPro" id="IPR015943">
    <property type="entry name" value="WD40/YVTN_repeat-like_dom_sf"/>
</dbReference>
<evidence type="ECO:0000256" key="3">
    <source>
        <dbReference type="PROSITE-ProRule" id="PRU00221"/>
    </source>
</evidence>
<keyword evidence="2" id="KW-0677">Repeat</keyword>